<evidence type="ECO:0000259" key="1">
    <source>
        <dbReference type="Pfam" id="PF12867"/>
    </source>
</evidence>
<proteinExistence type="predicted"/>
<keyword evidence="3" id="KW-1185">Reference proteome</keyword>
<dbReference type="InterPro" id="IPR034660">
    <property type="entry name" value="DinB/YfiT-like"/>
</dbReference>
<evidence type="ECO:0000313" key="2">
    <source>
        <dbReference type="EMBL" id="MEA5140546.1"/>
    </source>
</evidence>
<evidence type="ECO:0000313" key="3">
    <source>
        <dbReference type="Proteomes" id="UP001302949"/>
    </source>
</evidence>
<dbReference type="EMBL" id="JAYFUM010000018">
    <property type="protein sequence ID" value="MEA5140546.1"/>
    <property type="molecule type" value="Genomic_DNA"/>
</dbReference>
<name>A0ABU5QCI9_9BACT</name>
<dbReference type="RefSeq" id="WP_323297701.1">
    <property type="nucleotide sequence ID" value="NZ_JAYFUM010000018.1"/>
</dbReference>
<comment type="caution">
    <text evidence="2">The sequence shown here is derived from an EMBL/GenBank/DDBJ whole genome shotgun (WGS) entry which is preliminary data.</text>
</comment>
<gene>
    <name evidence="2" type="ORF">VB248_15450</name>
</gene>
<accession>A0ABU5QCI9</accession>
<protein>
    <submittedName>
        <fullName evidence="2">DinB family protein</fullName>
    </submittedName>
</protein>
<dbReference type="Gene3D" id="1.20.120.450">
    <property type="entry name" value="dinb family like domain"/>
    <property type="match status" value="1"/>
</dbReference>
<dbReference type="Pfam" id="PF12867">
    <property type="entry name" value="DinB_2"/>
    <property type="match status" value="1"/>
</dbReference>
<dbReference type="SUPFAM" id="SSF109854">
    <property type="entry name" value="DinB/YfiT-like putative metalloenzymes"/>
    <property type="match status" value="1"/>
</dbReference>
<dbReference type="InterPro" id="IPR024775">
    <property type="entry name" value="DinB-like"/>
</dbReference>
<dbReference type="Proteomes" id="UP001302949">
    <property type="component" value="Unassembled WGS sequence"/>
</dbReference>
<organism evidence="2 3">
    <name type="scientific">Arcicella rigui</name>
    <dbReference type="NCBI Taxonomy" id="797020"/>
    <lineage>
        <taxon>Bacteria</taxon>
        <taxon>Pseudomonadati</taxon>
        <taxon>Bacteroidota</taxon>
        <taxon>Cytophagia</taxon>
        <taxon>Cytophagales</taxon>
        <taxon>Flectobacillaceae</taxon>
        <taxon>Arcicella</taxon>
    </lineage>
</organism>
<sequence>MQILPPLPEENFGHFSNYINKVNTVELLKGLDDNQEVLTQKMLALDEATLNFKYQPDKWTIKEVIGHVIDTERIFAYRALRFARKDKTALAGYDEVLYGDTSNAGQRDIQDLLEEFVAVRKASITLFKSFNEEMLNEKGIASNFTISARGLGYAILGHCTHHLQIIDERYLKKI</sequence>
<feature type="domain" description="DinB-like" evidence="1">
    <location>
        <begin position="31"/>
        <end position="166"/>
    </location>
</feature>
<reference evidence="2 3" key="1">
    <citation type="submission" date="2023-12" db="EMBL/GenBank/DDBJ databases">
        <title>Novel species of the genus Arcicella isolated from rivers.</title>
        <authorList>
            <person name="Lu H."/>
        </authorList>
    </citation>
    <scope>NUCLEOTIDE SEQUENCE [LARGE SCALE GENOMIC DNA]</scope>
    <source>
        <strain evidence="2 3">KCTC 23307</strain>
    </source>
</reference>